<dbReference type="EMBL" id="VSRR010000005">
    <property type="protein sequence ID" value="MPC07644.1"/>
    <property type="molecule type" value="Genomic_DNA"/>
</dbReference>
<keyword evidence="3" id="KW-1185">Reference proteome</keyword>
<protein>
    <submittedName>
        <fullName evidence="2">Uncharacterized protein</fullName>
    </submittedName>
</protein>
<feature type="transmembrane region" description="Helical" evidence="1">
    <location>
        <begin position="12"/>
        <end position="31"/>
    </location>
</feature>
<dbReference type="Proteomes" id="UP000324222">
    <property type="component" value="Unassembled WGS sequence"/>
</dbReference>
<gene>
    <name evidence="2" type="ORF">E2C01_000207</name>
</gene>
<accession>A0A5B7CG18</accession>
<evidence type="ECO:0000256" key="1">
    <source>
        <dbReference type="SAM" id="Phobius"/>
    </source>
</evidence>
<evidence type="ECO:0000313" key="3">
    <source>
        <dbReference type="Proteomes" id="UP000324222"/>
    </source>
</evidence>
<proteinExistence type="predicted"/>
<comment type="caution">
    <text evidence="2">The sequence shown here is derived from an EMBL/GenBank/DDBJ whole genome shotgun (WGS) entry which is preliminary data.</text>
</comment>
<dbReference type="PROSITE" id="PS51257">
    <property type="entry name" value="PROKAR_LIPOPROTEIN"/>
    <property type="match status" value="1"/>
</dbReference>
<sequence>MHFYYKIIGQSLHYFNPYMSWIFSSCVLGMIK</sequence>
<keyword evidence="1" id="KW-0472">Membrane</keyword>
<organism evidence="2 3">
    <name type="scientific">Portunus trituberculatus</name>
    <name type="common">Swimming crab</name>
    <name type="synonym">Neptunus trituberculatus</name>
    <dbReference type="NCBI Taxonomy" id="210409"/>
    <lineage>
        <taxon>Eukaryota</taxon>
        <taxon>Metazoa</taxon>
        <taxon>Ecdysozoa</taxon>
        <taxon>Arthropoda</taxon>
        <taxon>Crustacea</taxon>
        <taxon>Multicrustacea</taxon>
        <taxon>Malacostraca</taxon>
        <taxon>Eumalacostraca</taxon>
        <taxon>Eucarida</taxon>
        <taxon>Decapoda</taxon>
        <taxon>Pleocyemata</taxon>
        <taxon>Brachyura</taxon>
        <taxon>Eubrachyura</taxon>
        <taxon>Portunoidea</taxon>
        <taxon>Portunidae</taxon>
        <taxon>Portuninae</taxon>
        <taxon>Portunus</taxon>
    </lineage>
</organism>
<name>A0A5B7CG18_PORTR</name>
<keyword evidence="1" id="KW-0812">Transmembrane</keyword>
<dbReference type="AlphaFoldDB" id="A0A5B7CG18"/>
<keyword evidence="1" id="KW-1133">Transmembrane helix</keyword>
<evidence type="ECO:0000313" key="2">
    <source>
        <dbReference type="EMBL" id="MPC07644.1"/>
    </source>
</evidence>
<reference evidence="2 3" key="1">
    <citation type="submission" date="2019-05" db="EMBL/GenBank/DDBJ databases">
        <title>Another draft genome of Portunus trituberculatus and its Hox gene families provides insights of decapod evolution.</title>
        <authorList>
            <person name="Jeong J.-H."/>
            <person name="Song I."/>
            <person name="Kim S."/>
            <person name="Choi T."/>
            <person name="Kim D."/>
            <person name="Ryu S."/>
            <person name="Kim W."/>
        </authorList>
    </citation>
    <scope>NUCLEOTIDE SEQUENCE [LARGE SCALE GENOMIC DNA]</scope>
    <source>
        <tissue evidence="2">Muscle</tissue>
    </source>
</reference>